<dbReference type="EMBL" id="AGCA01000067">
    <property type="protein sequence ID" value="EGY29680.1"/>
    <property type="molecule type" value="Genomic_DNA"/>
</dbReference>
<keyword evidence="2" id="KW-0449">Lipoprotein</keyword>
<reference evidence="2 3" key="1">
    <citation type="journal article" date="2012" name="Genome Res.">
        <title>Genomic basis of endosymbiont-conferred protection against an insect parasitoid.</title>
        <authorList>
            <person name="Hansen A.K."/>
            <person name="Vorburger C."/>
            <person name="Moran N.A."/>
        </authorList>
    </citation>
    <scope>NUCLEOTIDE SEQUENCE [LARGE SCALE GENOMIC DNA]</scope>
    <source>
        <strain evidence="3">R5.15</strain>
    </source>
</reference>
<accession>G2GX49</accession>
<dbReference type="Gene3D" id="3.10.520.10">
    <property type="entry name" value="ApbE-like domains"/>
    <property type="match status" value="1"/>
</dbReference>
<comment type="caution">
    <text evidence="2">The sequence shown here is derived from an EMBL/GenBank/DDBJ whole genome shotgun (WGS) entry which is preliminary data.</text>
</comment>
<organism evidence="2 3">
    <name type="scientific">Candidatus Regiella insecticola 5.15</name>
    <dbReference type="NCBI Taxonomy" id="1005043"/>
    <lineage>
        <taxon>Bacteria</taxon>
        <taxon>Pseudomonadati</taxon>
        <taxon>Pseudomonadota</taxon>
        <taxon>Gammaproteobacteria</taxon>
        <taxon>Enterobacterales</taxon>
        <taxon>Enterobacteriaceae</taxon>
        <taxon>aphid secondary symbionts</taxon>
        <taxon>Candidatus Regiella</taxon>
    </lineage>
</organism>
<protein>
    <submittedName>
        <fullName evidence="2">Membrane-associated lipoprotein involved in thiamine biosynthesis</fullName>
    </submittedName>
</protein>
<gene>
    <name evidence="2" type="ORF">Rin_00003360</name>
</gene>
<dbReference type="Pfam" id="PF02424">
    <property type="entry name" value="ApbE"/>
    <property type="match status" value="1"/>
</dbReference>
<dbReference type="Proteomes" id="UP000004116">
    <property type="component" value="Unassembled WGS sequence"/>
</dbReference>
<proteinExistence type="inferred from homology"/>
<dbReference type="SUPFAM" id="SSF143631">
    <property type="entry name" value="ApbE-like"/>
    <property type="match status" value="1"/>
</dbReference>
<evidence type="ECO:0000313" key="2">
    <source>
        <dbReference type="EMBL" id="EGY29680.1"/>
    </source>
</evidence>
<dbReference type="AlphaFoldDB" id="G2GX49"/>
<evidence type="ECO:0000256" key="1">
    <source>
        <dbReference type="ARBA" id="ARBA00008282"/>
    </source>
</evidence>
<dbReference type="InterPro" id="IPR003374">
    <property type="entry name" value="ApbE-like_sf"/>
</dbReference>
<evidence type="ECO:0000313" key="3">
    <source>
        <dbReference type="Proteomes" id="UP000004116"/>
    </source>
</evidence>
<name>G2GX49_9ENTR</name>
<dbReference type="InterPro" id="IPR024932">
    <property type="entry name" value="ApbE"/>
</dbReference>
<feature type="non-terminal residue" evidence="2">
    <location>
        <position position="23"/>
    </location>
</feature>
<comment type="similarity">
    <text evidence="1">Belongs to the ApbE family.</text>
</comment>
<keyword evidence="3" id="KW-1185">Reference proteome</keyword>
<sequence>MSVATSGDYRNYFEEKGVRYSHT</sequence>